<dbReference type="InterPro" id="IPR019050">
    <property type="entry name" value="FDF_dom"/>
</dbReference>
<feature type="compositionally biased region" description="Basic residues" evidence="5">
    <location>
        <begin position="197"/>
        <end position="213"/>
    </location>
</feature>
<dbReference type="RefSeq" id="XP_024323140.1">
    <property type="nucleotide sequence ID" value="XM_024469241.1"/>
</dbReference>
<feature type="compositionally biased region" description="Pro residues" evidence="5">
    <location>
        <begin position="114"/>
        <end position="124"/>
    </location>
</feature>
<dbReference type="Pfam" id="PF03853">
    <property type="entry name" value="YjeF_N"/>
    <property type="match status" value="1"/>
</dbReference>
<dbReference type="GO" id="GO:0033962">
    <property type="term" value="P:P-body assembly"/>
    <property type="evidence" value="ECO:0007669"/>
    <property type="project" value="TreeGrafter"/>
</dbReference>
<dbReference type="EMBL" id="KV441399">
    <property type="protein sequence ID" value="OAF57854.2"/>
    <property type="molecule type" value="Genomic_DNA"/>
</dbReference>
<dbReference type="PANTHER" id="PTHR13612">
    <property type="entry name" value="ENHANCER OF MRNA-DECAPPING PROTEIN 3"/>
    <property type="match status" value="1"/>
</dbReference>
<dbReference type="Proteomes" id="UP000077154">
    <property type="component" value="Unassembled WGS sequence"/>
</dbReference>
<comment type="similarity">
    <text evidence="2">Belongs to the EDC3 family.</text>
</comment>
<keyword evidence="4" id="KW-0963">Cytoplasm</keyword>
<dbReference type="SUPFAM" id="SSF64153">
    <property type="entry name" value="YjeF N-terminal domain-like"/>
    <property type="match status" value="1"/>
</dbReference>
<accession>A0A177A9T4</accession>
<dbReference type="eggNOG" id="KOG2585">
    <property type="taxonomic scope" value="Eukaryota"/>
</dbReference>
<dbReference type="InterPro" id="IPR036652">
    <property type="entry name" value="YjeF_N_dom_sf"/>
</dbReference>
<feature type="region of interest" description="Disordered" evidence="5">
    <location>
        <begin position="186"/>
        <end position="252"/>
    </location>
</feature>
<feature type="domain" description="YjeF N-terminal" evidence="6">
    <location>
        <begin position="445"/>
        <end position="686"/>
    </location>
</feature>
<dbReference type="OrthoDB" id="10030313at2759"/>
<dbReference type="GeneID" id="36288688"/>
<dbReference type="InterPro" id="IPR025762">
    <property type="entry name" value="DFDF"/>
</dbReference>
<dbReference type="GO" id="GO:0000932">
    <property type="term" value="C:P-body"/>
    <property type="evidence" value="ECO:0007669"/>
    <property type="project" value="UniProtKB-SubCell"/>
</dbReference>
<dbReference type="VEuPathDB" id="FungiDB:GMDG_01669"/>
<organism evidence="8">
    <name type="scientific">Pseudogymnoascus destructans</name>
    <dbReference type="NCBI Taxonomy" id="655981"/>
    <lineage>
        <taxon>Eukaryota</taxon>
        <taxon>Fungi</taxon>
        <taxon>Dikarya</taxon>
        <taxon>Ascomycota</taxon>
        <taxon>Pezizomycotina</taxon>
        <taxon>Leotiomycetes</taxon>
        <taxon>Thelebolales</taxon>
        <taxon>Thelebolaceae</taxon>
        <taxon>Pseudogymnoascus</taxon>
    </lineage>
</organism>
<feature type="domain" description="DFDF" evidence="7">
    <location>
        <begin position="276"/>
        <end position="312"/>
    </location>
</feature>
<evidence type="ECO:0000256" key="5">
    <source>
        <dbReference type="SAM" id="MobiDB-lite"/>
    </source>
</evidence>
<sequence>MAEQFVGLTMLVTLSSPLDAQLRGRVSSVVAGQSLTLSDVYCPSNGKYITEITIQASHIKDLAEAGNENAAPNPAIQAAAAHPQAQSISRIKQSSFEDPAIVSVGRPSLSRPPAITPIPTPPQVFTPELDSSKPTTTTIPPYPAQPVHMSRNSSAIKVAQQERSVTPAAILVDPMGNLELGNENEDAADAEVAAKERHNKRRRGRGAKGARRGKAADGTDGDEGFPAVTPVTDTNRSKGWRQTPLLEPNPSFQPFATLKKAARGRGGKGYDNGWATEDATDVQDMGDFDFEASLSKFDKRTVFEGIRADDVTADEDRLVGHNRIPKLGTMGGRNLHPSENVLDHIGRVAPAWNSEAGDSEDAENMGVSQRGSGSGRTSRRAESRLRMPMSKKETSSLHSQSRQSMSAPRAKSRAPPSSPPHATTKSSFYLVPADRQVEVASALQMLNLENIANSELGLTEDMMTENAARGIAEVALSTLNLGGTRHRTQRKANTLPYVVIYAGNSKSGIRAIAAGRHLRNHGTTVAVCVLGLEREPELLDGVRRQLKVFRSFGGKVFTKIELMDYLKSTAVPVELIIDGLLGLTISFEELRTGDQATAFELIEWANRSKAAVLALDVPTGLDPGTGLPMQIDGRELWIQASLVVSLGVPKTGLLEAMKVGFGTSDGETEAWGLWVVDVGIAKNVWKKSGMRMRRGVEFEGTWVLGMRFQKGTD</sequence>
<evidence type="ECO:0000256" key="4">
    <source>
        <dbReference type="ARBA" id="ARBA00022490"/>
    </source>
</evidence>
<dbReference type="PROSITE" id="PS51385">
    <property type="entry name" value="YJEF_N"/>
    <property type="match status" value="1"/>
</dbReference>
<name>A0A177A9T4_9PEZI</name>
<dbReference type="PANTHER" id="PTHR13612:SF0">
    <property type="entry name" value="ENHANCER OF MRNA-DECAPPING PROTEIN 3"/>
    <property type="match status" value="1"/>
</dbReference>
<feature type="compositionally biased region" description="Basic and acidic residues" evidence="5">
    <location>
        <begin position="379"/>
        <end position="395"/>
    </location>
</feature>
<evidence type="ECO:0000256" key="3">
    <source>
        <dbReference type="ARBA" id="ARBA00015797"/>
    </source>
</evidence>
<dbReference type="GO" id="GO:0031087">
    <property type="term" value="P:deadenylation-independent decapping of nuclear-transcribed mRNA"/>
    <property type="evidence" value="ECO:0007669"/>
    <property type="project" value="TreeGrafter"/>
</dbReference>
<evidence type="ECO:0000256" key="2">
    <source>
        <dbReference type="ARBA" id="ARBA00006610"/>
    </source>
</evidence>
<dbReference type="Gene3D" id="3.40.50.10260">
    <property type="entry name" value="YjeF N-terminal domain"/>
    <property type="match status" value="1"/>
</dbReference>
<reference evidence="8" key="1">
    <citation type="submission" date="2016-03" db="EMBL/GenBank/DDBJ databases">
        <title>Updated assembly of Pseudogymnoascus destructans, the fungus causing white-nose syndrome of bats.</title>
        <authorList>
            <person name="Palmer J.M."/>
            <person name="Drees K.P."/>
            <person name="Foster J.T."/>
            <person name="Lindner D.L."/>
        </authorList>
    </citation>
    <scope>NUCLEOTIDE SEQUENCE [LARGE SCALE GENOMIC DNA]</scope>
    <source>
        <strain evidence="8">20631-21</strain>
    </source>
</reference>
<evidence type="ECO:0000256" key="1">
    <source>
        <dbReference type="ARBA" id="ARBA00004201"/>
    </source>
</evidence>
<protein>
    <recommendedName>
        <fullName evidence="3">Enhancer of mRNA-decapping protein 3</fullName>
    </recommendedName>
</protein>
<dbReference type="AlphaFoldDB" id="A0A177A9T4"/>
<evidence type="ECO:0000313" key="8">
    <source>
        <dbReference type="EMBL" id="OAF57854.2"/>
    </source>
</evidence>
<dbReference type="Pfam" id="PF09532">
    <property type="entry name" value="FDF"/>
    <property type="match status" value="1"/>
</dbReference>
<dbReference type="PROSITE" id="PS51512">
    <property type="entry name" value="DFDF"/>
    <property type="match status" value="1"/>
</dbReference>
<dbReference type="InterPro" id="IPR004443">
    <property type="entry name" value="YjeF_N_dom"/>
</dbReference>
<dbReference type="GO" id="GO:0003729">
    <property type="term" value="F:mRNA binding"/>
    <property type="evidence" value="ECO:0007669"/>
    <property type="project" value="TreeGrafter"/>
</dbReference>
<evidence type="ECO:0000259" key="6">
    <source>
        <dbReference type="PROSITE" id="PS51385"/>
    </source>
</evidence>
<evidence type="ECO:0000259" key="7">
    <source>
        <dbReference type="PROSITE" id="PS51512"/>
    </source>
</evidence>
<feature type="compositionally biased region" description="Low complexity" evidence="5">
    <location>
        <begin position="396"/>
        <end position="427"/>
    </location>
</feature>
<gene>
    <name evidence="8" type="primary">EDC3</name>
    <name evidence="8" type="ORF">VC83_05623</name>
</gene>
<dbReference type="SMART" id="SM01199">
    <property type="entry name" value="FDF"/>
    <property type="match status" value="1"/>
</dbReference>
<proteinExistence type="inferred from homology"/>
<comment type="subcellular location">
    <subcellularLocation>
        <location evidence="1">Cytoplasm</location>
        <location evidence="1">P-body</location>
    </subcellularLocation>
</comment>
<feature type="region of interest" description="Disordered" evidence="5">
    <location>
        <begin position="353"/>
        <end position="429"/>
    </location>
</feature>
<feature type="region of interest" description="Disordered" evidence="5">
    <location>
        <begin position="105"/>
        <end position="135"/>
    </location>
</feature>